<organism evidence="8 9">
    <name type="scientific">Mesoterricola silvestris</name>
    <dbReference type="NCBI Taxonomy" id="2927979"/>
    <lineage>
        <taxon>Bacteria</taxon>
        <taxon>Pseudomonadati</taxon>
        <taxon>Acidobacteriota</taxon>
        <taxon>Holophagae</taxon>
        <taxon>Holophagales</taxon>
        <taxon>Holophagaceae</taxon>
        <taxon>Mesoterricola</taxon>
    </lineage>
</organism>
<feature type="domain" description="4Fe-4S ferredoxin-type" evidence="7">
    <location>
        <begin position="49"/>
        <end position="80"/>
    </location>
</feature>
<dbReference type="KEGG" id="msil:METEAL_36550"/>
<evidence type="ECO:0000256" key="6">
    <source>
        <dbReference type="ARBA" id="ARBA00023014"/>
    </source>
</evidence>
<dbReference type="Gene3D" id="3.30.70.20">
    <property type="match status" value="2"/>
</dbReference>
<sequence>MGQKKALLIDITLCVGCNACQAACKVENKLPEGEEKALSLSAFTALSEHDGLFVRHMCQHCDIPTCVSACPVGALEKRADGPVLYDGDKCIGCRYCMQACPFHIPRYEWKSTRPGIKKCILCAPRLAKGLPTACAEACPTGATKFGDRNDLLIEATNRITADPGKYVAKIYGKTDVGGTSVLYLSPVPFEKLGFDTRLGQEPMPLLSMNALSKVPNVVGVGSVMLAGIWWITNRREDVAREEGSRKQDSNHENRG</sequence>
<evidence type="ECO:0000256" key="5">
    <source>
        <dbReference type="ARBA" id="ARBA00023004"/>
    </source>
</evidence>
<dbReference type="RefSeq" id="WP_316413157.1">
    <property type="nucleotide sequence ID" value="NZ_AP027080.1"/>
</dbReference>
<accession>A0AA48KAC3</accession>
<feature type="domain" description="4Fe-4S ferredoxin-type" evidence="7">
    <location>
        <begin position="81"/>
        <end position="110"/>
    </location>
</feature>
<dbReference type="EMBL" id="AP027080">
    <property type="protein sequence ID" value="BDU74481.1"/>
    <property type="molecule type" value="Genomic_DNA"/>
</dbReference>
<dbReference type="PANTHER" id="PTHR43545">
    <property type="entry name" value="FORMATE DEHYDROGENASE, NITRATE-INDUCIBLE, IRON-SULFUR SUBUNIT"/>
    <property type="match status" value="1"/>
</dbReference>
<dbReference type="GO" id="GO:0030313">
    <property type="term" value="C:cell envelope"/>
    <property type="evidence" value="ECO:0007669"/>
    <property type="project" value="UniProtKB-SubCell"/>
</dbReference>
<dbReference type="PANTHER" id="PTHR43545:SF4">
    <property type="entry name" value="IRON-SULFUR PROTEIN"/>
    <property type="match status" value="1"/>
</dbReference>
<evidence type="ECO:0000259" key="7">
    <source>
        <dbReference type="PROSITE" id="PS51379"/>
    </source>
</evidence>
<reference evidence="9" key="1">
    <citation type="journal article" date="2023" name="Int. J. Syst. Evol. Microbiol.">
        <title>Mesoterricola silvestris gen. nov., sp. nov., Mesoterricola sediminis sp. nov., Geothrix oryzae sp. nov., Geothrix edaphica sp. nov., Geothrix rubra sp. nov., and Geothrix limicola sp. nov., six novel members of Acidobacteriota isolated from soils.</title>
        <authorList>
            <person name="Itoh H."/>
            <person name="Sugisawa Y."/>
            <person name="Mise K."/>
            <person name="Xu Z."/>
            <person name="Kuniyasu M."/>
            <person name="Ushijima N."/>
            <person name="Kawano K."/>
            <person name="Kobayashi E."/>
            <person name="Shiratori Y."/>
            <person name="Masuda Y."/>
            <person name="Senoo K."/>
        </authorList>
    </citation>
    <scope>NUCLEOTIDE SEQUENCE [LARGE SCALE GENOMIC DNA]</scope>
    <source>
        <strain evidence="9">W79</strain>
    </source>
</reference>
<gene>
    <name evidence="8" type="primary">fdnH</name>
    <name evidence="8" type="ORF">METEAL_36550</name>
</gene>
<keyword evidence="3" id="KW-0479">Metal-binding</keyword>
<dbReference type="InterPro" id="IPR017900">
    <property type="entry name" value="4Fe4S_Fe_S_CS"/>
</dbReference>
<dbReference type="InterPro" id="IPR051555">
    <property type="entry name" value="FDH_Electron_Transfer_Unit"/>
</dbReference>
<comment type="subcellular location">
    <subcellularLocation>
        <location evidence="1">Cell envelope</location>
    </subcellularLocation>
</comment>
<evidence type="ECO:0000256" key="3">
    <source>
        <dbReference type="ARBA" id="ARBA00022723"/>
    </source>
</evidence>
<keyword evidence="4" id="KW-0677">Repeat</keyword>
<keyword evidence="2" id="KW-0004">4Fe-4S</keyword>
<feature type="domain" description="4Fe-4S ferredoxin-type" evidence="7">
    <location>
        <begin position="5"/>
        <end position="35"/>
    </location>
</feature>
<dbReference type="PROSITE" id="PS51379">
    <property type="entry name" value="4FE4S_FER_2"/>
    <property type="match status" value="3"/>
</dbReference>
<dbReference type="SUPFAM" id="SSF54862">
    <property type="entry name" value="4Fe-4S ferredoxins"/>
    <property type="match status" value="1"/>
</dbReference>
<dbReference type="InterPro" id="IPR017896">
    <property type="entry name" value="4Fe4S_Fe-S-bd"/>
</dbReference>
<dbReference type="CDD" id="cd10561">
    <property type="entry name" value="HybA_like"/>
    <property type="match status" value="1"/>
</dbReference>
<keyword evidence="9" id="KW-1185">Reference proteome</keyword>
<dbReference type="PROSITE" id="PS00198">
    <property type="entry name" value="4FE4S_FER_1"/>
    <property type="match status" value="1"/>
</dbReference>
<dbReference type="AlphaFoldDB" id="A0AA48KAC3"/>
<evidence type="ECO:0000313" key="9">
    <source>
        <dbReference type="Proteomes" id="UP001238179"/>
    </source>
</evidence>
<dbReference type="Pfam" id="PF13247">
    <property type="entry name" value="Fer4_11"/>
    <property type="match status" value="1"/>
</dbReference>
<keyword evidence="5" id="KW-0408">Iron</keyword>
<dbReference type="GO" id="GO:0046872">
    <property type="term" value="F:metal ion binding"/>
    <property type="evidence" value="ECO:0007669"/>
    <property type="project" value="UniProtKB-KW"/>
</dbReference>
<protein>
    <submittedName>
        <fullName evidence="8">Formate dehydrogenase</fullName>
    </submittedName>
</protein>
<proteinExistence type="predicted"/>
<name>A0AA48KAC3_9BACT</name>
<keyword evidence="6" id="KW-0411">Iron-sulfur</keyword>
<dbReference type="GO" id="GO:0051539">
    <property type="term" value="F:4 iron, 4 sulfur cluster binding"/>
    <property type="evidence" value="ECO:0007669"/>
    <property type="project" value="UniProtKB-KW"/>
</dbReference>
<evidence type="ECO:0000256" key="2">
    <source>
        <dbReference type="ARBA" id="ARBA00022485"/>
    </source>
</evidence>
<evidence type="ECO:0000256" key="4">
    <source>
        <dbReference type="ARBA" id="ARBA00022737"/>
    </source>
</evidence>
<dbReference type="Proteomes" id="UP001238179">
    <property type="component" value="Chromosome"/>
</dbReference>
<evidence type="ECO:0000313" key="8">
    <source>
        <dbReference type="EMBL" id="BDU74481.1"/>
    </source>
</evidence>
<evidence type="ECO:0000256" key="1">
    <source>
        <dbReference type="ARBA" id="ARBA00004196"/>
    </source>
</evidence>